<dbReference type="GO" id="GO:0006508">
    <property type="term" value="P:proteolysis"/>
    <property type="evidence" value="ECO:0007669"/>
    <property type="project" value="UniProtKB-KW"/>
</dbReference>
<evidence type="ECO:0000313" key="12">
    <source>
        <dbReference type="Proteomes" id="UP000473531"/>
    </source>
</evidence>
<dbReference type="OrthoDB" id="5405281at2"/>
<dbReference type="AlphaFoldDB" id="A0A6L7GIW5"/>
<evidence type="ECO:0000256" key="6">
    <source>
        <dbReference type="PROSITE-ProRule" id="PRU01240"/>
    </source>
</evidence>
<feature type="chain" id="PRO_5027010116" evidence="9">
    <location>
        <begin position="28"/>
        <end position="801"/>
    </location>
</feature>
<dbReference type="Proteomes" id="UP000473531">
    <property type="component" value="Unassembled WGS sequence"/>
</dbReference>
<sequence length="801" mass="81429">MAAIDGVSARLRLGCALAVLVSLSACGGGGGSGGGNVISTPNPAPAPTPVPTPTTTPAPTPTPTPPPTNFDTAEFRRSDGPGFHNAVTAWTAGITGAGATIAIIDTGIDIDSPEFAGRVHTGSADVASNRGVNAEDDHGTNVAMIAAAARDNTGIVGIAYGANILALRADEPGSCASETPEALDGCLFDDRDIATGVDRAVSLGAKVINLSLGGGNPSRVVTDAISRAAAAGVVIVVSAGNDGDSTEAGIDPAQPDPFASGLLAAGGANVIIVGSVTEAGEFSAFSNRAGNNAVSFLSARGEQICCVYDNGQIRITTDASGDRFVTVISGTSFAAPQVAGAVALLAQAFPNLSGRQIVEILLTSARDAGAAGIDATYGRGILDIARAFAPQGTTRLAGSGTALAPADNTGQASSPMGDAMLNVGIETIMTDKYDRAYAYDLGAGLTGASLRPRLLAAVETRGRRVAASTKGLSMAFTISDTSQQQSSVSAVSQLRLTPEGADAARVLAARVALQIDPATMLGFAFAESADGLVAQVQGQERPAFMIASSASGDNGFVKSADASFALRRQVGDWGLTLSAESGAAVLTRQRAGTPALQQPEDRNVRNFALSADRRFGPVEAALGLGWMAESDTVLGAYFHRALGASGADTMFADASASLSLAPQWRLGAAYRQGITRARQSGLVAGGSDFASNGWSFDITRAALFVPGDTLGLRLSQPLRVSGGGLNLNLPVSYDYGTQTAGFGIRRLSLAPQGREMMGEIAWRGPLMGGNAAASLFYRKDPGHYSAGPDDSGVAVRWTRDF</sequence>
<dbReference type="InterPro" id="IPR036852">
    <property type="entry name" value="Peptidase_S8/S53_dom_sf"/>
</dbReference>
<dbReference type="RefSeq" id="WP_160601449.1">
    <property type="nucleotide sequence ID" value="NZ_WTYU01000002.1"/>
</dbReference>
<accession>A0A6L7GIW5</accession>
<dbReference type="InterPro" id="IPR050131">
    <property type="entry name" value="Peptidase_S8_subtilisin-like"/>
</dbReference>
<feature type="active site" description="Charge relay system" evidence="6">
    <location>
        <position position="105"/>
    </location>
</feature>
<gene>
    <name evidence="11" type="ORF">GRI44_08780</name>
</gene>
<evidence type="ECO:0000256" key="3">
    <source>
        <dbReference type="ARBA" id="ARBA00022729"/>
    </source>
</evidence>
<reference evidence="11 12" key="1">
    <citation type="submission" date="2019-12" db="EMBL/GenBank/DDBJ databases">
        <title>Genomic-based taxomic classification of the family Erythrobacteraceae.</title>
        <authorList>
            <person name="Xu L."/>
        </authorList>
    </citation>
    <scope>NUCLEOTIDE SEQUENCE [LARGE SCALE GENOMIC DNA]</scope>
    <source>
        <strain evidence="11 12">KCTC 52259</strain>
    </source>
</reference>
<dbReference type="PANTHER" id="PTHR43806:SF11">
    <property type="entry name" value="CEREVISIN-RELATED"/>
    <property type="match status" value="1"/>
</dbReference>
<dbReference type="SUPFAM" id="SSF52743">
    <property type="entry name" value="Subtilisin-like"/>
    <property type="match status" value="1"/>
</dbReference>
<feature type="region of interest" description="Disordered" evidence="8">
    <location>
        <begin position="36"/>
        <end position="78"/>
    </location>
</feature>
<feature type="domain" description="Peptidase S8/S53" evidence="10">
    <location>
        <begin position="96"/>
        <end position="380"/>
    </location>
</feature>
<dbReference type="PANTHER" id="PTHR43806">
    <property type="entry name" value="PEPTIDASE S8"/>
    <property type="match status" value="1"/>
</dbReference>
<dbReference type="EMBL" id="WTYU01000002">
    <property type="protein sequence ID" value="MXP14838.1"/>
    <property type="molecule type" value="Genomic_DNA"/>
</dbReference>
<keyword evidence="3 9" id="KW-0732">Signal</keyword>
<dbReference type="PRINTS" id="PR00723">
    <property type="entry name" value="SUBTILISIN"/>
</dbReference>
<evidence type="ECO:0000259" key="10">
    <source>
        <dbReference type="Pfam" id="PF00082"/>
    </source>
</evidence>
<dbReference type="Pfam" id="PF00082">
    <property type="entry name" value="Peptidase_S8"/>
    <property type="match status" value="1"/>
</dbReference>
<dbReference type="Gene3D" id="3.40.50.200">
    <property type="entry name" value="Peptidase S8/S53 domain"/>
    <property type="match status" value="1"/>
</dbReference>
<organism evidence="11 12">
    <name type="scientific">Allopontixanthobacter confluentis</name>
    <dbReference type="NCBI Taxonomy" id="1849021"/>
    <lineage>
        <taxon>Bacteria</taxon>
        <taxon>Pseudomonadati</taxon>
        <taxon>Pseudomonadota</taxon>
        <taxon>Alphaproteobacteria</taxon>
        <taxon>Sphingomonadales</taxon>
        <taxon>Erythrobacteraceae</taxon>
        <taxon>Allopontixanthobacter</taxon>
    </lineage>
</organism>
<dbReference type="InterPro" id="IPR000209">
    <property type="entry name" value="Peptidase_S8/S53_dom"/>
</dbReference>
<keyword evidence="5 6" id="KW-0720">Serine protease</keyword>
<evidence type="ECO:0000313" key="11">
    <source>
        <dbReference type="EMBL" id="MXP14838.1"/>
    </source>
</evidence>
<name>A0A6L7GIW5_9SPHN</name>
<comment type="caution">
    <text evidence="11">The sequence shown here is derived from an EMBL/GenBank/DDBJ whole genome shotgun (WGS) entry which is preliminary data.</text>
</comment>
<dbReference type="InterPro" id="IPR023828">
    <property type="entry name" value="Peptidase_S8_Ser-AS"/>
</dbReference>
<feature type="active site" description="Charge relay system" evidence="6">
    <location>
        <position position="332"/>
    </location>
</feature>
<evidence type="ECO:0000256" key="8">
    <source>
        <dbReference type="SAM" id="MobiDB-lite"/>
    </source>
</evidence>
<dbReference type="CDD" id="cd04848">
    <property type="entry name" value="Peptidases_S8_Autotransporter_serine_protease_like"/>
    <property type="match status" value="1"/>
</dbReference>
<evidence type="ECO:0000256" key="4">
    <source>
        <dbReference type="ARBA" id="ARBA00022801"/>
    </source>
</evidence>
<dbReference type="InterPro" id="IPR034061">
    <property type="entry name" value="Peptidases_S8_Autotransporter"/>
</dbReference>
<keyword evidence="4 6" id="KW-0378">Hydrolase</keyword>
<evidence type="ECO:0000256" key="2">
    <source>
        <dbReference type="ARBA" id="ARBA00022670"/>
    </source>
</evidence>
<evidence type="ECO:0000256" key="1">
    <source>
        <dbReference type="ARBA" id="ARBA00011073"/>
    </source>
</evidence>
<feature type="signal peptide" evidence="9">
    <location>
        <begin position="1"/>
        <end position="27"/>
    </location>
</feature>
<evidence type="ECO:0000256" key="9">
    <source>
        <dbReference type="SAM" id="SignalP"/>
    </source>
</evidence>
<evidence type="ECO:0000256" key="7">
    <source>
        <dbReference type="RuleBase" id="RU003355"/>
    </source>
</evidence>
<dbReference type="PROSITE" id="PS51892">
    <property type="entry name" value="SUBTILASE"/>
    <property type="match status" value="1"/>
</dbReference>
<proteinExistence type="inferred from homology"/>
<dbReference type="InterPro" id="IPR015500">
    <property type="entry name" value="Peptidase_S8_subtilisin-rel"/>
</dbReference>
<comment type="similarity">
    <text evidence="1 6 7">Belongs to the peptidase S8 family.</text>
</comment>
<protein>
    <submittedName>
        <fullName evidence="11">S8 family serine peptidase</fullName>
    </submittedName>
</protein>
<evidence type="ECO:0000256" key="5">
    <source>
        <dbReference type="ARBA" id="ARBA00022825"/>
    </source>
</evidence>
<feature type="compositionally biased region" description="Pro residues" evidence="8">
    <location>
        <begin position="42"/>
        <end position="68"/>
    </location>
</feature>
<feature type="active site" description="Charge relay system" evidence="6">
    <location>
        <position position="138"/>
    </location>
</feature>
<dbReference type="PROSITE" id="PS00136">
    <property type="entry name" value="SUBTILASE_ASP"/>
    <property type="match status" value="1"/>
</dbReference>
<keyword evidence="2 6" id="KW-0645">Protease</keyword>
<dbReference type="PROSITE" id="PS00138">
    <property type="entry name" value="SUBTILASE_SER"/>
    <property type="match status" value="1"/>
</dbReference>
<dbReference type="InterPro" id="IPR023827">
    <property type="entry name" value="Peptidase_S8_Asp-AS"/>
</dbReference>
<dbReference type="GO" id="GO:0004252">
    <property type="term" value="F:serine-type endopeptidase activity"/>
    <property type="evidence" value="ECO:0007669"/>
    <property type="project" value="UniProtKB-UniRule"/>
</dbReference>
<keyword evidence="12" id="KW-1185">Reference proteome</keyword>